<dbReference type="Proteomes" id="UP000488506">
    <property type="component" value="Unassembled WGS sequence"/>
</dbReference>
<evidence type="ECO:0000313" key="3">
    <source>
        <dbReference type="Proteomes" id="UP000488506"/>
    </source>
</evidence>
<dbReference type="PROSITE" id="PS50910">
    <property type="entry name" value="HEPN"/>
    <property type="match status" value="1"/>
</dbReference>
<organism evidence="2 3">
    <name type="scientific">Candidatus Saganbacteria bacterium</name>
    <dbReference type="NCBI Taxonomy" id="2575572"/>
    <lineage>
        <taxon>Bacteria</taxon>
        <taxon>Bacillati</taxon>
        <taxon>Saganbacteria</taxon>
    </lineage>
</organism>
<dbReference type="SUPFAM" id="SSF81593">
    <property type="entry name" value="Nucleotidyltransferase substrate binding subunit/domain"/>
    <property type="match status" value="1"/>
</dbReference>
<protein>
    <recommendedName>
        <fullName evidence="1">HEPN domain-containing protein</fullName>
    </recommendedName>
</protein>
<gene>
    <name evidence="2" type="ORF">FD145_190</name>
</gene>
<sequence length="129" mass="15612">MEKIKEIIDYWLKCAKEDFKVMDHLFEKGDYHYSLFLGHLLLEKTLKAYYVKKTHKHAPFTHRLTYLAENSNLKLSEEQLSLLEAANQFNLEARYPDKKFEFYKVCTKNFTSSYLVKIKDFYQWLLIQI</sequence>
<dbReference type="SMART" id="SM00748">
    <property type="entry name" value="HEPN"/>
    <property type="match status" value="1"/>
</dbReference>
<name>A0A833L2A1_UNCSA</name>
<accession>A0A833L2A1</accession>
<proteinExistence type="predicted"/>
<dbReference type="AlphaFoldDB" id="A0A833L2A1"/>
<comment type="caution">
    <text evidence="2">The sequence shown here is derived from an EMBL/GenBank/DDBJ whole genome shotgun (WGS) entry which is preliminary data.</text>
</comment>
<dbReference type="InterPro" id="IPR007842">
    <property type="entry name" value="HEPN_dom"/>
</dbReference>
<dbReference type="Pfam" id="PF05168">
    <property type="entry name" value="HEPN"/>
    <property type="match status" value="1"/>
</dbReference>
<dbReference type="EMBL" id="WPAF01000002">
    <property type="protein sequence ID" value="KAF0135052.1"/>
    <property type="molecule type" value="Genomic_DNA"/>
</dbReference>
<dbReference type="Gene3D" id="1.20.120.330">
    <property type="entry name" value="Nucleotidyltransferases domain 2"/>
    <property type="match status" value="1"/>
</dbReference>
<evidence type="ECO:0000259" key="1">
    <source>
        <dbReference type="PROSITE" id="PS50910"/>
    </source>
</evidence>
<reference evidence="2 3" key="1">
    <citation type="submission" date="2019-12" db="EMBL/GenBank/DDBJ databases">
        <authorList>
            <person name="Wolfe R."/>
            <person name="Danczak R."/>
            <person name="Wilkins M."/>
        </authorList>
    </citation>
    <scope>NUCLEOTIDE SEQUENCE [LARGE SCALE GENOMIC DNA]</scope>
    <source>
        <strain evidence="2">X2_MaxBin.013</strain>
    </source>
</reference>
<evidence type="ECO:0000313" key="2">
    <source>
        <dbReference type="EMBL" id="KAF0135052.1"/>
    </source>
</evidence>
<feature type="domain" description="HEPN" evidence="1">
    <location>
        <begin position="12"/>
        <end position="121"/>
    </location>
</feature>